<protein>
    <recommendedName>
        <fullName evidence="3">histidine kinase</fullName>
        <ecNumber evidence="3">2.7.13.3</ecNumber>
    </recommendedName>
</protein>
<evidence type="ECO:0000313" key="15">
    <source>
        <dbReference type="EMBL" id="VFR57468.1"/>
    </source>
</evidence>
<dbReference type="EMBL" id="CAADID010000001">
    <property type="protein sequence ID" value="VFR57468.1"/>
    <property type="molecule type" value="Genomic_DNA"/>
</dbReference>
<keyword evidence="6 10" id="KW-0812">Transmembrane</keyword>
<dbReference type="Pfam" id="PF02518">
    <property type="entry name" value="HATPase_c"/>
    <property type="match status" value="1"/>
</dbReference>
<dbReference type="PROSITE" id="PS50109">
    <property type="entry name" value="HIS_KIN"/>
    <property type="match status" value="1"/>
</dbReference>
<dbReference type="SUPFAM" id="SSF47384">
    <property type="entry name" value="Homodimeric domain of signal transducing histidine kinase"/>
    <property type="match status" value="1"/>
</dbReference>
<dbReference type="Gene3D" id="1.10.287.130">
    <property type="match status" value="1"/>
</dbReference>
<evidence type="ECO:0000256" key="10">
    <source>
        <dbReference type="SAM" id="Phobius"/>
    </source>
</evidence>
<evidence type="ECO:0000256" key="7">
    <source>
        <dbReference type="ARBA" id="ARBA00022777"/>
    </source>
</evidence>
<reference evidence="13" key="1">
    <citation type="submission" date="2019-03" db="EMBL/GenBank/DDBJ databases">
        <authorList>
            <person name="Danneels B."/>
        </authorList>
    </citation>
    <scope>NUCLEOTIDE SEQUENCE</scope>
</reference>
<dbReference type="SMART" id="SM00387">
    <property type="entry name" value="HATPase_c"/>
    <property type="match status" value="1"/>
</dbReference>
<dbReference type="AlphaFoldDB" id="A0A484R4W3"/>
<comment type="catalytic activity">
    <reaction evidence="1">
        <text>ATP + protein L-histidine = ADP + protein N-phospho-L-histidine.</text>
        <dbReference type="EC" id="2.7.13.3"/>
    </reaction>
</comment>
<gene>
    <name evidence="12" type="ORF">AMP9_0157</name>
    <name evidence="13" type="ORF">ANT2_0156</name>
    <name evidence="15" type="ORF">ANT3_0156</name>
    <name evidence="14" type="ORF">BRI6_0145</name>
    <name evidence="16" type="ORF">BRI9_0145</name>
    <name evidence="17" type="ORF">IVO3_0145</name>
    <name evidence="18" type="ORF">RAN3_0155</name>
    <name evidence="19" type="ORF">RAN7_0145</name>
</gene>
<dbReference type="EMBL" id="CAADIZ010000075">
    <property type="protein sequence ID" value="VFS34579.1"/>
    <property type="molecule type" value="Genomic_DNA"/>
</dbReference>
<dbReference type="SUPFAM" id="SSF55874">
    <property type="entry name" value="ATPase domain of HSP90 chaperone/DNA topoisomerase II/histidine kinase"/>
    <property type="match status" value="1"/>
</dbReference>
<dbReference type="Pfam" id="PF00512">
    <property type="entry name" value="HisKA"/>
    <property type="match status" value="1"/>
</dbReference>
<comment type="subcellular location">
    <subcellularLocation>
        <location evidence="2">Membrane</location>
    </subcellularLocation>
</comment>
<dbReference type="PANTHER" id="PTHR45436:SF1">
    <property type="entry name" value="SENSOR PROTEIN QSEC"/>
    <property type="match status" value="1"/>
</dbReference>
<evidence type="ECO:0000259" key="11">
    <source>
        <dbReference type="PROSITE" id="PS50109"/>
    </source>
</evidence>
<name>A0A484R4W3_9ZZZZ</name>
<evidence type="ECO:0000313" key="17">
    <source>
        <dbReference type="EMBL" id="VFR83921.1"/>
    </source>
</evidence>
<evidence type="ECO:0000256" key="3">
    <source>
        <dbReference type="ARBA" id="ARBA00012438"/>
    </source>
</evidence>
<dbReference type="InterPro" id="IPR004358">
    <property type="entry name" value="Sig_transdc_His_kin-like_C"/>
</dbReference>
<keyword evidence="4" id="KW-0597">Phosphoprotein</keyword>
<evidence type="ECO:0000313" key="19">
    <source>
        <dbReference type="EMBL" id="VFS34579.1"/>
    </source>
</evidence>
<dbReference type="CDD" id="cd00075">
    <property type="entry name" value="HATPase"/>
    <property type="match status" value="1"/>
</dbReference>
<evidence type="ECO:0000313" key="16">
    <source>
        <dbReference type="EMBL" id="VFR80339.1"/>
    </source>
</evidence>
<dbReference type="EMBL" id="CAADII010000006">
    <property type="protein sequence ID" value="VFR52883.1"/>
    <property type="molecule type" value="Genomic_DNA"/>
</dbReference>
<organism evidence="13">
    <name type="scientific">plant metagenome</name>
    <dbReference type="NCBI Taxonomy" id="1297885"/>
    <lineage>
        <taxon>unclassified sequences</taxon>
        <taxon>metagenomes</taxon>
        <taxon>organismal metagenomes</taxon>
    </lineage>
</organism>
<keyword evidence="8 10" id="KW-1133">Transmembrane helix</keyword>
<dbReference type="Pfam" id="PF08521">
    <property type="entry name" value="2CSK_N"/>
    <property type="match status" value="1"/>
</dbReference>
<evidence type="ECO:0000256" key="8">
    <source>
        <dbReference type="ARBA" id="ARBA00022989"/>
    </source>
</evidence>
<dbReference type="EMBL" id="CAADIO010000025">
    <property type="protein sequence ID" value="VFR91132.1"/>
    <property type="molecule type" value="Genomic_DNA"/>
</dbReference>
<keyword evidence="7" id="KW-0418">Kinase</keyword>
<evidence type="ECO:0000256" key="5">
    <source>
        <dbReference type="ARBA" id="ARBA00022679"/>
    </source>
</evidence>
<evidence type="ECO:0000256" key="1">
    <source>
        <dbReference type="ARBA" id="ARBA00000085"/>
    </source>
</evidence>
<dbReference type="InterPro" id="IPR013727">
    <property type="entry name" value="2CSK_N"/>
</dbReference>
<dbReference type="InterPro" id="IPR036890">
    <property type="entry name" value="HATPase_C_sf"/>
</dbReference>
<feature type="transmembrane region" description="Helical" evidence="10">
    <location>
        <begin position="176"/>
        <end position="197"/>
    </location>
</feature>
<evidence type="ECO:0000256" key="2">
    <source>
        <dbReference type="ARBA" id="ARBA00004370"/>
    </source>
</evidence>
<dbReference type="InterPro" id="IPR003594">
    <property type="entry name" value="HATPase_dom"/>
</dbReference>
<feature type="domain" description="Histidine kinase" evidence="11">
    <location>
        <begin position="251"/>
        <end position="450"/>
    </location>
</feature>
<dbReference type="PANTHER" id="PTHR45436">
    <property type="entry name" value="SENSOR HISTIDINE KINASE YKOH"/>
    <property type="match status" value="1"/>
</dbReference>
<keyword evidence="9 10" id="KW-0472">Membrane</keyword>
<dbReference type="SMART" id="SM00388">
    <property type="entry name" value="HisKA"/>
    <property type="match status" value="1"/>
</dbReference>
<evidence type="ECO:0000313" key="13">
    <source>
        <dbReference type="EMBL" id="VFR45554.1"/>
    </source>
</evidence>
<evidence type="ECO:0000313" key="18">
    <source>
        <dbReference type="EMBL" id="VFR91132.1"/>
    </source>
</evidence>
<dbReference type="InterPro" id="IPR050428">
    <property type="entry name" value="TCS_sensor_his_kinase"/>
</dbReference>
<dbReference type="EC" id="2.7.13.3" evidence="3"/>
<dbReference type="PRINTS" id="PR00344">
    <property type="entry name" value="BCTRLSENSOR"/>
</dbReference>
<dbReference type="GO" id="GO:0000155">
    <property type="term" value="F:phosphorelay sensor kinase activity"/>
    <property type="evidence" value="ECO:0007669"/>
    <property type="project" value="InterPro"/>
</dbReference>
<evidence type="ECO:0000256" key="9">
    <source>
        <dbReference type="ARBA" id="ARBA00023136"/>
    </source>
</evidence>
<dbReference type="CDD" id="cd00082">
    <property type="entry name" value="HisKA"/>
    <property type="match status" value="1"/>
</dbReference>
<dbReference type="InterPro" id="IPR036097">
    <property type="entry name" value="HisK_dim/P_sf"/>
</dbReference>
<accession>A0A484R4W3</accession>
<evidence type="ECO:0000256" key="4">
    <source>
        <dbReference type="ARBA" id="ARBA00022553"/>
    </source>
</evidence>
<dbReference type="Gene3D" id="3.30.565.10">
    <property type="entry name" value="Histidine kinase-like ATPase, C-terminal domain"/>
    <property type="match status" value="1"/>
</dbReference>
<dbReference type="EMBL" id="CAADIK010000049">
    <property type="protein sequence ID" value="VFR80339.1"/>
    <property type="molecule type" value="Genomic_DNA"/>
</dbReference>
<evidence type="ECO:0000313" key="12">
    <source>
        <dbReference type="EMBL" id="VFR17299.1"/>
    </source>
</evidence>
<proteinExistence type="predicted"/>
<evidence type="ECO:0000256" key="6">
    <source>
        <dbReference type="ARBA" id="ARBA00022692"/>
    </source>
</evidence>
<dbReference type="InterPro" id="IPR005467">
    <property type="entry name" value="His_kinase_dom"/>
</dbReference>
<dbReference type="InterPro" id="IPR003661">
    <property type="entry name" value="HisK_dim/P_dom"/>
</dbReference>
<dbReference type="EMBL" id="CAADHY010000009">
    <property type="protein sequence ID" value="VFR17299.1"/>
    <property type="molecule type" value="Genomic_DNA"/>
</dbReference>
<keyword evidence="5" id="KW-0808">Transferase</keyword>
<evidence type="ECO:0000313" key="14">
    <source>
        <dbReference type="EMBL" id="VFR52883.1"/>
    </source>
</evidence>
<dbReference type="EMBL" id="CAADIG010000019">
    <property type="protein sequence ID" value="VFR45554.1"/>
    <property type="molecule type" value="Genomic_DNA"/>
</dbReference>
<dbReference type="GO" id="GO:0005886">
    <property type="term" value="C:plasma membrane"/>
    <property type="evidence" value="ECO:0007669"/>
    <property type="project" value="TreeGrafter"/>
</dbReference>
<dbReference type="EMBL" id="CAADIP010000014">
    <property type="protein sequence ID" value="VFR83921.1"/>
    <property type="molecule type" value="Genomic_DNA"/>
</dbReference>
<sequence length="470" mass="51930">MRRPLSPRSLKVTLLSWMVPVLVLVMIGALWLSNRMLKEQVDAAYDRSLAGALRAIDLNISTASGGLSMEQPYLMLEFFELTANGRVHYRVATEDGLAEIGSPALPLPDVLPSPGTPMFYEAVFQDEPVRIAILLRDMEPPLASGHGRLVVQVAESLETRRVFINAMLRRAIERDVVGMMISILVLVAGVIISLRPLGRLRDGLQRRDPDDLRPIESDELPDEVLPLVDALNQHMARHDAQTQAQRQFLDDASHQLRTPLSILRTQLGYAMRESDPDELRAALHAMQEGLDRAERMTNQMLALARARDAGVARHALDFDTVDLRELAHSVLRALLPAARAKRLDYGLDDGPDSMRIYGVEWLLREALMNLVDNAIRYSPIQGTVSITLSASTHLVEVGVIDTGPGMTEEDIARAGVRFRRGQAGKGKPGAGLGLAIVRTISDLHRARLTLRAVQPGPGLHVSWVFRRVAS</sequence>
<feature type="transmembrane region" description="Helical" evidence="10">
    <location>
        <begin position="12"/>
        <end position="32"/>
    </location>
</feature>